<organism evidence="2 3">
    <name type="scientific">Miscanthus lutarioriparius</name>
    <dbReference type="NCBI Taxonomy" id="422564"/>
    <lineage>
        <taxon>Eukaryota</taxon>
        <taxon>Viridiplantae</taxon>
        <taxon>Streptophyta</taxon>
        <taxon>Embryophyta</taxon>
        <taxon>Tracheophyta</taxon>
        <taxon>Spermatophyta</taxon>
        <taxon>Magnoliopsida</taxon>
        <taxon>Liliopsida</taxon>
        <taxon>Poales</taxon>
        <taxon>Poaceae</taxon>
        <taxon>PACMAD clade</taxon>
        <taxon>Panicoideae</taxon>
        <taxon>Andropogonodae</taxon>
        <taxon>Andropogoneae</taxon>
        <taxon>Saccharinae</taxon>
        <taxon>Miscanthus</taxon>
    </lineage>
</organism>
<evidence type="ECO:0000313" key="3">
    <source>
        <dbReference type="Proteomes" id="UP000604825"/>
    </source>
</evidence>
<gene>
    <name evidence="2" type="ORF">NCGR_LOCUS51376</name>
</gene>
<keyword evidence="3" id="KW-1185">Reference proteome</keyword>
<name>A0A811RDI5_9POAL</name>
<feature type="region of interest" description="Disordered" evidence="1">
    <location>
        <begin position="68"/>
        <end position="93"/>
    </location>
</feature>
<evidence type="ECO:0000256" key="1">
    <source>
        <dbReference type="SAM" id="MobiDB-lite"/>
    </source>
</evidence>
<feature type="compositionally biased region" description="Basic and acidic residues" evidence="1">
    <location>
        <begin position="79"/>
        <end position="93"/>
    </location>
</feature>
<evidence type="ECO:0000313" key="2">
    <source>
        <dbReference type="EMBL" id="CAD6268071.1"/>
    </source>
</evidence>
<accession>A0A811RDI5</accession>
<dbReference type="Proteomes" id="UP000604825">
    <property type="component" value="Unassembled WGS sequence"/>
</dbReference>
<sequence>MGGFSSDDNEDTTRLLLLGLACSNPNPSDRPSMDQVVQVIAKSMPPPAVPLVKPAFVWPPEGEQLLLSDNADDDDDFVESDHRDSDRRHWEETEHCDSLATGIKPSSEITQRKSRNVVETNISQDIEKCV</sequence>
<dbReference type="OrthoDB" id="688481at2759"/>
<protein>
    <submittedName>
        <fullName evidence="2">Uncharacterized protein</fullName>
    </submittedName>
</protein>
<dbReference type="EMBL" id="CAJGYO010000014">
    <property type="protein sequence ID" value="CAD6268071.1"/>
    <property type="molecule type" value="Genomic_DNA"/>
</dbReference>
<dbReference type="AlphaFoldDB" id="A0A811RDI5"/>
<reference evidence="2" key="1">
    <citation type="submission" date="2020-10" db="EMBL/GenBank/DDBJ databases">
        <authorList>
            <person name="Han B."/>
            <person name="Lu T."/>
            <person name="Zhao Q."/>
            <person name="Huang X."/>
            <person name="Zhao Y."/>
        </authorList>
    </citation>
    <scope>NUCLEOTIDE SEQUENCE</scope>
</reference>
<proteinExistence type="predicted"/>
<comment type="caution">
    <text evidence="2">The sequence shown here is derived from an EMBL/GenBank/DDBJ whole genome shotgun (WGS) entry which is preliminary data.</text>
</comment>